<name>A0ABP0GHS4_CLALP</name>
<dbReference type="SUPFAM" id="SSF56655">
    <property type="entry name" value="Carbohydrate phosphatase"/>
    <property type="match status" value="1"/>
</dbReference>
<comment type="catalytic activity">
    <reaction evidence="1">
        <text>a myo-inositol phosphate + H2O = myo-inositol + phosphate</text>
        <dbReference type="Rhea" id="RHEA:24056"/>
        <dbReference type="ChEBI" id="CHEBI:15377"/>
        <dbReference type="ChEBI" id="CHEBI:17268"/>
        <dbReference type="ChEBI" id="CHEBI:43474"/>
        <dbReference type="ChEBI" id="CHEBI:84139"/>
        <dbReference type="EC" id="3.1.3.25"/>
    </reaction>
</comment>
<evidence type="ECO:0000256" key="10">
    <source>
        <dbReference type="ARBA" id="ARBA00022842"/>
    </source>
</evidence>
<accession>A0ABP0GHS4</accession>
<gene>
    <name evidence="15" type="ORF">CVLEPA_LOCUS23868</name>
</gene>
<organism evidence="15 16">
    <name type="scientific">Clavelina lepadiformis</name>
    <name type="common">Light-bulb sea squirt</name>
    <name type="synonym">Ascidia lepadiformis</name>
    <dbReference type="NCBI Taxonomy" id="159417"/>
    <lineage>
        <taxon>Eukaryota</taxon>
        <taxon>Metazoa</taxon>
        <taxon>Chordata</taxon>
        <taxon>Tunicata</taxon>
        <taxon>Ascidiacea</taxon>
        <taxon>Aplousobranchia</taxon>
        <taxon>Clavelinidae</taxon>
        <taxon>Clavelina</taxon>
    </lineage>
</organism>
<comment type="caution">
    <text evidence="15">The sequence shown here is derived from an EMBL/GenBank/DDBJ whole genome shotgun (WGS) entry which is preliminary data.</text>
</comment>
<evidence type="ECO:0000313" key="15">
    <source>
        <dbReference type="EMBL" id="CAK8691296.1"/>
    </source>
</evidence>
<evidence type="ECO:0000256" key="5">
    <source>
        <dbReference type="ARBA" id="ARBA00009759"/>
    </source>
</evidence>
<keyword evidence="8" id="KW-0479">Metal-binding</keyword>
<comment type="pathway">
    <text evidence="4">Polyol metabolism; myo-inositol biosynthesis; myo-inositol from D-glucose 6-phosphate: step 2/2.</text>
</comment>
<proteinExistence type="inferred from homology"/>
<evidence type="ECO:0000256" key="9">
    <source>
        <dbReference type="ARBA" id="ARBA00022801"/>
    </source>
</evidence>
<dbReference type="EC" id="3.1.3.25" evidence="6"/>
<evidence type="ECO:0000256" key="13">
    <source>
        <dbReference type="ARBA" id="ARBA00042119"/>
    </source>
</evidence>
<protein>
    <recommendedName>
        <fullName evidence="6">inositol-phosphate phosphatase</fullName>
        <ecNumber evidence="6">3.1.3.25</ecNumber>
    </recommendedName>
    <alternativeName>
        <fullName evidence="13">Myo-inositol monophosphatase A3</fullName>
    </alternativeName>
</protein>
<keyword evidence="9" id="KW-0378">Hydrolase</keyword>
<keyword evidence="16" id="KW-1185">Reference proteome</keyword>
<evidence type="ECO:0000256" key="2">
    <source>
        <dbReference type="ARBA" id="ARBA00001946"/>
    </source>
</evidence>
<dbReference type="InterPro" id="IPR050725">
    <property type="entry name" value="CysQ/Inositol_MonoPase"/>
</dbReference>
<comment type="cofactor">
    <cofactor evidence="2">
        <name>Mg(2+)</name>
        <dbReference type="ChEBI" id="CHEBI:18420"/>
    </cofactor>
</comment>
<keyword evidence="7 14" id="KW-0812">Transmembrane</keyword>
<evidence type="ECO:0000256" key="14">
    <source>
        <dbReference type="SAM" id="Phobius"/>
    </source>
</evidence>
<evidence type="ECO:0000256" key="12">
    <source>
        <dbReference type="ARBA" id="ARBA00023136"/>
    </source>
</evidence>
<keyword evidence="11 14" id="KW-1133">Transmembrane helix</keyword>
<keyword evidence="10" id="KW-0460">Magnesium</keyword>
<dbReference type="EMBL" id="CAWYQH010000119">
    <property type="protein sequence ID" value="CAK8691296.1"/>
    <property type="molecule type" value="Genomic_DNA"/>
</dbReference>
<feature type="transmembrane region" description="Helical" evidence="14">
    <location>
        <begin position="12"/>
        <end position="33"/>
    </location>
</feature>
<evidence type="ECO:0000256" key="4">
    <source>
        <dbReference type="ARBA" id="ARBA00005152"/>
    </source>
</evidence>
<evidence type="ECO:0000256" key="6">
    <source>
        <dbReference type="ARBA" id="ARBA00013106"/>
    </source>
</evidence>
<comment type="subcellular location">
    <subcellularLocation>
        <location evidence="3">Membrane</location>
        <topology evidence="3">Single-pass membrane protein</topology>
    </subcellularLocation>
</comment>
<sequence>MSPSGVRLSPVGVSLIFILSLSFVFYFGSMYYARDMVSMQALLVAGIDFAERGGVKVKYVHDQGKLDEKSKGETLEGANVPLTDGDLFSNQAMMQSFRKSFPNVKVVSEEKEAVNLVEDVAPAPEFNAEVHKLVTDPLVEVPVDDITIWIDPLDATQEYTESLLQFVTTMVCVAVKGKPTIGIVHKPFEKKTYWSWVGHGSNIDDNSQSDSKSIIVSRSHQGEVESIAHDAFGDDASVIPAGGAGYKSLALFEGTASVYVHTTQIKKWDICAGNAILRHAQGRMTTLHGEEIDYSASGSPVNNDGLVAAIHNHDVYLEKLGKILR</sequence>
<evidence type="ECO:0000256" key="1">
    <source>
        <dbReference type="ARBA" id="ARBA00001033"/>
    </source>
</evidence>
<evidence type="ECO:0000256" key="8">
    <source>
        <dbReference type="ARBA" id="ARBA00022723"/>
    </source>
</evidence>
<dbReference type="InterPro" id="IPR000760">
    <property type="entry name" value="Inositol_monophosphatase-like"/>
</dbReference>
<evidence type="ECO:0000256" key="3">
    <source>
        <dbReference type="ARBA" id="ARBA00004167"/>
    </source>
</evidence>
<evidence type="ECO:0000256" key="11">
    <source>
        <dbReference type="ARBA" id="ARBA00022989"/>
    </source>
</evidence>
<dbReference type="Gene3D" id="3.40.190.80">
    <property type="match status" value="1"/>
</dbReference>
<dbReference type="Gene3D" id="3.30.540.10">
    <property type="entry name" value="Fructose-1,6-Bisphosphatase, subunit A, domain 1"/>
    <property type="match status" value="1"/>
</dbReference>
<dbReference type="Pfam" id="PF00459">
    <property type="entry name" value="Inositol_P"/>
    <property type="match status" value="1"/>
</dbReference>
<dbReference type="Proteomes" id="UP001642483">
    <property type="component" value="Unassembled WGS sequence"/>
</dbReference>
<evidence type="ECO:0000256" key="7">
    <source>
        <dbReference type="ARBA" id="ARBA00022692"/>
    </source>
</evidence>
<comment type="similarity">
    <text evidence="5">Belongs to the inositol monophosphatase superfamily.</text>
</comment>
<evidence type="ECO:0000313" key="16">
    <source>
        <dbReference type="Proteomes" id="UP001642483"/>
    </source>
</evidence>
<keyword evidence="12 14" id="KW-0472">Membrane</keyword>
<dbReference type="PANTHER" id="PTHR43028:SF4">
    <property type="entry name" value="INOSITOL MONOPHOSPHATASE 3"/>
    <property type="match status" value="1"/>
</dbReference>
<dbReference type="PANTHER" id="PTHR43028">
    <property type="entry name" value="3'(2'),5'-BISPHOSPHATE NUCLEOTIDASE 1"/>
    <property type="match status" value="1"/>
</dbReference>
<reference evidence="15 16" key="1">
    <citation type="submission" date="2024-02" db="EMBL/GenBank/DDBJ databases">
        <authorList>
            <person name="Daric V."/>
            <person name="Darras S."/>
        </authorList>
    </citation>
    <scope>NUCLEOTIDE SEQUENCE [LARGE SCALE GENOMIC DNA]</scope>
</reference>